<dbReference type="Proteomes" id="UP000037784">
    <property type="component" value="Unassembled WGS sequence"/>
</dbReference>
<dbReference type="Gene3D" id="3.40.50.12780">
    <property type="entry name" value="N-terminal domain of ligase-like"/>
    <property type="match status" value="1"/>
</dbReference>
<dbReference type="NCBIfam" id="TIGR01733">
    <property type="entry name" value="AA-adenyl-dom"/>
    <property type="match status" value="1"/>
</dbReference>
<reference evidence="3 4" key="1">
    <citation type="journal article" date="2015" name="Genome Announc.">
        <title>Draft Genome Sequence of a Heterotrophic Facultative Anaerobic Thermophilic Bacterium, Ardenticatena maritima Strain 110ST.</title>
        <authorList>
            <person name="Kawaichi S."/>
            <person name="Yoshida T."/>
            <person name="Sako Y."/>
            <person name="Nakamura R."/>
        </authorList>
    </citation>
    <scope>NUCLEOTIDE SEQUENCE [LARGE SCALE GENOMIC DNA]</scope>
    <source>
        <strain evidence="3 4">110S</strain>
    </source>
</reference>
<evidence type="ECO:0000259" key="1">
    <source>
        <dbReference type="Pfam" id="PF00501"/>
    </source>
</evidence>
<name>A0A0M8K872_9CHLR</name>
<protein>
    <recommendedName>
        <fullName evidence="5">Amino acid adenylation domain-containing protein</fullName>
    </recommendedName>
</protein>
<dbReference type="AlphaFoldDB" id="A0A0M8K872"/>
<dbReference type="SUPFAM" id="SSF56801">
    <property type="entry name" value="Acetyl-CoA synthetase-like"/>
    <property type="match status" value="1"/>
</dbReference>
<dbReference type="GO" id="GO:0044550">
    <property type="term" value="P:secondary metabolite biosynthetic process"/>
    <property type="evidence" value="ECO:0007669"/>
    <property type="project" value="TreeGrafter"/>
</dbReference>
<dbReference type="InterPro" id="IPR010071">
    <property type="entry name" value="AA_adenyl_dom"/>
</dbReference>
<dbReference type="FunCoup" id="A0A0M8K872">
    <property type="interactions" value="67"/>
</dbReference>
<organism evidence="3 4">
    <name type="scientific">Ardenticatena maritima</name>
    <dbReference type="NCBI Taxonomy" id="872965"/>
    <lineage>
        <taxon>Bacteria</taxon>
        <taxon>Bacillati</taxon>
        <taxon>Chloroflexota</taxon>
        <taxon>Ardenticatenia</taxon>
        <taxon>Ardenticatenales</taxon>
        <taxon>Ardenticatenaceae</taxon>
        <taxon>Ardenticatena</taxon>
    </lineage>
</organism>
<dbReference type="PROSITE" id="PS00455">
    <property type="entry name" value="AMP_BINDING"/>
    <property type="match status" value="1"/>
</dbReference>
<dbReference type="InParanoid" id="A0A0M8K872"/>
<dbReference type="PANTHER" id="PTHR45527">
    <property type="entry name" value="NONRIBOSOMAL PEPTIDE SYNTHETASE"/>
    <property type="match status" value="1"/>
</dbReference>
<dbReference type="EMBL" id="BBZA01000188">
    <property type="protein sequence ID" value="GAP63755.1"/>
    <property type="molecule type" value="Genomic_DNA"/>
</dbReference>
<dbReference type="InterPro" id="IPR025110">
    <property type="entry name" value="AMP-bd_C"/>
</dbReference>
<evidence type="ECO:0008006" key="5">
    <source>
        <dbReference type="Google" id="ProtNLM"/>
    </source>
</evidence>
<evidence type="ECO:0000313" key="4">
    <source>
        <dbReference type="Proteomes" id="UP000037784"/>
    </source>
</evidence>
<keyword evidence="4" id="KW-1185">Reference proteome</keyword>
<dbReference type="GO" id="GO:0005737">
    <property type="term" value="C:cytoplasm"/>
    <property type="evidence" value="ECO:0007669"/>
    <property type="project" value="TreeGrafter"/>
</dbReference>
<dbReference type="CDD" id="cd05930">
    <property type="entry name" value="A_NRPS"/>
    <property type="match status" value="1"/>
</dbReference>
<evidence type="ECO:0000313" key="3">
    <source>
        <dbReference type="EMBL" id="GAP63755.1"/>
    </source>
</evidence>
<dbReference type="PANTHER" id="PTHR45527:SF1">
    <property type="entry name" value="FATTY ACID SYNTHASE"/>
    <property type="match status" value="1"/>
</dbReference>
<sequence>MSGRSVLMAYLIQHLLSESAQRYPHHEAARFKQQSMTYRQLDEITNRVAHALQHEGVRRGDRVGIYVHKSFASLVAIFGILKAGGVYVPLDPNAPAKRLAYITRNCDIRVVLSATNKLRDLDAMLEYETPVGVVMMTDQDAQAPAQLNGGVRVVPWYRIMAEPPTPPPDPGVIETDLAYILYTSGSTGVPKGVMISHRTIFTFINWCSDTFNITANDRLTSHAPLHFDLSTFDIFVAMQAGATVVLVPEQLSIFPVQLVRLLQDERITVTYLVPSVLSMMVNYGQLPKHDLSALRLVLFAGEVFPIKYLRQLVNMVPHPDYYNLYGPTETNVCTYYKVQPTDIAPDRTRPVPIGKACENMEVFAVKDDGTLVTEPGEEGELWVRGSCVAQGYWGDPEKTARSFVRNPYQPFFEETAYRTGDIVVLAEDRTNWIYIGRRDHMIKSRGYRIELGEIEAALYAHPHIKEAAVVAIPDDLIGNRLDAYIVPEDGYHLSADIVRAHCAQHLPRYMIPERIELLATLPKTSTGKTDRTGLKKMAMAAKGATP</sequence>
<dbReference type="Pfam" id="PF00501">
    <property type="entry name" value="AMP-binding"/>
    <property type="match status" value="1"/>
</dbReference>
<dbReference type="GO" id="GO:0043041">
    <property type="term" value="P:amino acid activation for nonribosomal peptide biosynthetic process"/>
    <property type="evidence" value="ECO:0007669"/>
    <property type="project" value="TreeGrafter"/>
</dbReference>
<gene>
    <name evidence="3" type="ORF">ARMA_2178</name>
</gene>
<dbReference type="PRINTS" id="PR00154">
    <property type="entry name" value="AMPBINDING"/>
</dbReference>
<feature type="domain" description="AMP-dependent synthetase/ligase" evidence="1">
    <location>
        <begin position="17"/>
        <end position="393"/>
    </location>
</feature>
<dbReference type="InterPro" id="IPR045851">
    <property type="entry name" value="AMP-bd_C_sf"/>
</dbReference>
<dbReference type="Pfam" id="PF13193">
    <property type="entry name" value="AMP-binding_C"/>
    <property type="match status" value="1"/>
</dbReference>
<dbReference type="InterPro" id="IPR042099">
    <property type="entry name" value="ANL_N_sf"/>
</dbReference>
<dbReference type="GO" id="GO:0031177">
    <property type="term" value="F:phosphopantetheine binding"/>
    <property type="evidence" value="ECO:0007669"/>
    <property type="project" value="TreeGrafter"/>
</dbReference>
<dbReference type="InterPro" id="IPR000873">
    <property type="entry name" value="AMP-dep_synth/lig_dom"/>
</dbReference>
<dbReference type="InterPro" id="IPR020459">
    <property type="entry name" value="AMP-binding"/>
</dbReference>
<evidence type="ECO:0000259" key="2">
    <source>
        <dbReference type="Pfam" id="PF13193"/>
    </source>
</evidence>
<reference evidence="4" key="2">
    <citation type="submission" date="2015-08" db="EMBL/GenBank/DDBJ databases">
        <title>Draft Genome Sequence of a Heterotrophic Facultative Anaerobic Bacterium Ardenticatena maritima Strain 110S.</title>
        <authorList>
            <person name="Kawaichi S."/>
            <person name="Yoshida T."/>
            <person name="Sako Y."/>
            <person name="Nakamura R."/>
        </authorList>
    </citation>
    <scope>NUCLEOTIDE SEQUENCE [LARGE SCALE GENOMIC DNA]</scope>
    <source>
        <strain evidence="4">110S</strain>
    </source>
</reference>
<proteinExistence type="predicted"/>
<dbReference type="Gene3D" id="3.30.300.30">
    <property type="match status" value="1"/>
</dbReference>
<accession>A0A0M8K872</accession>
<dbReference type="InterPro" id="IPR020845">
    <property type="entry name" value="AMP-binding_CS"/>
</dbReference>
<comment type="caution">
    <text evidence="3">The sequence shown here is derived from an EMBL/GenBank/DDBJ whole genome shotgun (WGS) entry which is preliminary data.</text>
</comment>
<dbReference type="STRING" id="872965.SE16_05480"/>
<feature type="domain" description="AMP-binding enzyme C-terminal" evidence="2">
    <location>
        <begin position="453"/>
        <end position="528"/>
    </location>
</feature>